<evidence type="ECO:0000313" key="1">
    <source>
        <dbReference type="EMBL" id="GIG94015.1"/>
    </source>
</evidence>
<gene>
    <name evidence="1" type="ORF">Pma05_05880</name>
</gene>
<name>A0ABQ4EH05_9ACTN</name>
<accession>A0ABQ4EH05</accession>
<dbReference type="EMBL" id="BONX01000003">
    <property type="protein sequence ID" value="GIG94015.1"/>
    <property type="molecule type" value="Genomic_DNA"/>
</dbReference>
<dbReference type="Proteomes" id="UP000621500">
    <property type="component" value="Unassembled WGS sequence"/>
</dbReference>
<proteinExistence type="predicted"/>
<comment type="caution">
    <text evidence="1">The sequence shown here is derived from an EMBL/GenBank/DDBJ whole genome shotgun (WGS) entry which is preliminary data.</text>
</comment>
<sequence>MREQVPIELAAHLNNAGITPASDTGRGRFNVWRNSLPGEELPLGRPFTAGGVRFAFPAAGPGRPDNVRCEGQLVTVPPGRYDWCCLLAAGERRVEDEVALHFADGSVDFEPVRVSDFWAASAVFGEEEAVATSVMHYPQHVQPGVTAHIWCQRVPVTRRAELRRLRLPHNVALHVFAATLCPSREEVNAG</sequence>
<organism evidence="1 2">
    <name type="scientific">Plantactinospora mayteni</name>
    <dbReference type="NCBI Taxonomy" id="566021"/>
    <lineage>
        <taxon>Bacteria</taxon>
        <taxon>Bacillati</taxon>
        <taxon>Actinomycetota</taxon>
        <taxon>Actinomycetes</taxon>
        <taxon>Micromonosporales</taxon>
        <taxon>Micromonosporaceae</taxon>
        <taxon>Plantactinospora</taxon>
    </lineage>
</organism>
<evidence type="ECO:0000313" key="2">
    <source>
        <dbReference type="Proteomes" id="UP000621500"/>
    </source>
</evidence>
<reference evidence="1 2" key="1">
    <citation type="submission" date="2021-01" db="EMBL/GenBank/DDBJ databases">
        <title>Whole genome shotgun sequence of Plantactinospora mayteni NBRC 109088.</title>
        <authorList>
            <person name="Komaki H."/>
            <person name="Tamura T."/>
        </authorList>
    </citation>
    <scope>NUCLEOTIDE SEQUENCE [LARGE SCALE GENOMIC DNA]</scope>
    <source>
        <strain evidence="1 2">NBRC 109088</strain>
    </source>
</reference>
<keyword evidence="2" id="KW-1185">Reference proteome</keyword>
<protein>
    <submittedName>
        <fullName evidence="1">Uncharacterized protein</fullName>
    </submittedName>
</protein>
<dbReference type="RefSeq" id="WP_203855679.1">
    <property type="nucleotide sequence ID" value="NZ_BAAAZQ010000002.1"/>
</dbReference>